<dbReference type="InterPro" id="IPR036890">
    <property type="entry name" value="HATPase_C_sf"/>
</dbReference>
<name>A0A0W1KLK8_9ACTO</name>
<keyword evidence="2 8" id="KW-0418">Kinase</keyword>
<proteinExistence type="predicted"/>
<keyword evidence="1 8" id="KW-0808">Transferase</keyword>
<gene>
    <name evidence="8" type="primary">desK_1</name>
    <name evidence="8" type="ORF">AQZ59_00459</name>
</gene>
<evidence type="ECO:0000313" key="9">
    <source>
        <dbReference type="Proteomes" id="UP000054404"/>
    </source>
</evidence>
<dbReference type="InterPro" id="IPR011712">
    <property type="entry name" value="Sig_transdc_His_kin_sub3_dim/P"/>
</dbReference>
<feature type="transmembrane region" description="Helical" evidence="5">
    <location>
        <begin position="162"/>
        <end position="181"/>
    </location>
</feature>
<accession>A0A0W1KLK8</accession>
<protein>
    <submittedName>
        <fullName evidence="8">Sensor histidine kinase DesK</fullName>
        <ecNumber evidence="8">2.7.13.3</ecNumber>
    </submittedName>
</protein>
<evidence type="ECO:0000256" key="3">
    <source>
        <dbReference type="ARBA" id="ARBA00023012"/>
    </source>
</evidence>
<organism evidence="8 9">
    <name type="scientific">Trueperella bernardiae</name>
    <dbReference type="NCBI Taxonomy" id="59561"/>
    <lineage>
        <taxon>Bacteria</taxon>
        <taxon>Bacillati</taxon>
        <taxon>Actinomycetota</taxon>
        <taxon>Actinomycetes</taxon>
        <taxon>Actinomycetales</taxon>
        <taxon>Actinomycetaceae</taxon>
        <taxon>Trueperella</taxon>
    </lineage>
</organism>
<sequence>MSRRAEGAAGAEGAGRTGRAWRGREAGWSGSTSRAGSAGRGDGVVKRSREELREQVGGMAMAFVWLVFLINPVVEILGQTEPAWLKAVQLGGLALFAAAYITGTAYALTRPDPFSDTFYPATAVAVAVSGAIFIANTAVYPGAAALGIYVVAQLVITLPPRIGYWAGGLLCAVVVGLISRLPGDGMWALGFIAVAVYVSTIGSSYFTRQSERDKRAARREATLDERERIARDVHDVLGHTLTVISLKSELANKLLDRDVERARAEIADIHQLSRQAIAEVRSTVSGLAGRQLAAELTHIEEVADDADPSHRILFGWVVREAMTNIVRHSGARHAWIKIGAQRIVVADDGVGFSPMSEGNGLRGLRQRVENAGGRLKVTSPGPGGRGAQIEVEL</sequence>
<feature type="transmembrane region" description="Helical" evidence="5">
    <location>
        <begin position="56"/>
        <end position="78"/>
    </location>
</feature>
<dbReference type="PANTHER" id="PTHR24421">
    <property type="entry name" value="NITRATE/NITRITE SENSOR PROTEIN NARX-RELATED"/>
    <property type="match status" value="1"/>
</dbReference>
<keyword evidence="5" id="KW-0812">Transmembrane</keyword>
<dbReference type="GO" id="GO:0000155">
    <property type="term" value="F:phosphorelay sensor kinase activity"/>
    <property type="evidence" value="ECO:0007669"/>
    <property type="project" value="InterPro"/>
</dbReference>
<dbReference type="AlphaFoldDB" id="A0A0W1KLK8"/>
<evidence type="ECO:0000259" key="6">
    <source>
        <dbReference type="Pfam" id="PF02518"/>
    </source>
</evidence>
<evidence type="ECO:0000256" key="1">
    <source>
        <dbReference type="ARBA" id="ARBA00022679"/>
    </source>
</evidence>
<dbReference type="InterPro" id="IPR003594">
    <property type="entry name" value="HATPase_dom"/>
</dbReference>
<keyword evidence="5" id="KW-0472">Membrane</keyword>
<dbReference type="InterPro" id="IPR050482">
    <property type="entry name" value="Sensor_HK_TwoCompSys"/>
</dbReference>
<evidence type="ECO:0000256" key="2">
    <source>
        <dbReference type="ARBA" id="ARBA00022777"/>
    </source>
</evidence>
<feature type="transmembrane region" description="Helical" evidence="5">
    <location>
        <begin position="121"/>
        <end position="150"/>
    </location>
</feature>
<evidence type="ECO:0000256" key="5">
    <source>
        <dbReference type="SAM" id="Phobius"/>
    </source>
</evidence>
<dbReference type="PANTHER" id="PTHR24421:SF63">
    <property type="entry name" value="SENSOR HISTIDINE KINASE DESK"/>
    <property type="match status" value="1"/>
</dbReference>
<dbReference type="Pfam" id="PF07730">
    <property type="entry name" value="HisKA_3"/>
    <property type="match status" value="1"/>
</dbReference>
<dbReference type="Proteomes" id="UP000054404">
    <property type="component" value="Unassembled WGS sequence"/>
</dbReference>
<dbReference type="STRING" id="59561.AQZ59_00459"/>
<comment type="caution">
    <text evidence="8">The sequence shown here is derived from an EMBL/GenBank/DDBJ whole genome shotgun (WGS) entry which is preliminary data.</text>
</comment>
<feature type="compositionally biased region" description="Low complexity" evidence="4">
    <location>
        <begin position="26"/>
        <end position="37"/>
    </location>
</feature>
<dbReference type="PATRIC" id="fig|59561.3.peg.453"/>
<feature type="transmembrane region" description="Helical" evidence="5">
    <location>
        <begin position="187"/>
        <end position="206"/>
    </location>
</feature>
<feature type="transmembrane region" description="Helical" evidence="5">
    <location>
        <begin position="90"/>
        <end position="109"/>
    </location>
</feature>
<keyword evidence="5" id="KW-1133">Transmembrane helix</keyword>
<keyword evidence="9" id="KW-1185">Reference proteome</keyword>
<feature type="domain" description="Signal transduction histidine kinase subgroup 3 dimerisation and phosphoacceptor" evidence="7">
    <location>
        <begin position="225"/>
        <end position="289"/>
    </location>
</feature>
<feature type="domain" description="Histidine kinase/HSP90-like ATPase" evidence="6">
    <location>
        <begin position="317"/>
        <end position="392"/>
    </location>
</feature>
<reference evidence="8 9" key="1">
    <citation type="submission" date="2015-11" db="EMBL/GenBank/DDBJ databases">
        <title>Draft Genome Sequence of the Type Strain Trueperella bernardiae LCDC 89-0504T, Isolated from Blood Culture.</title>
        <authorList>
            <person name="Bernier A.-M."/>
            <person name="Bernard K."/>
        </authorList>
    </citation>
    <scope>NUCLEOTIDE SEQUENCE [LARGE SCALE GENOMIC DNA]</scope>
    <source>
        <strain evidence="8 9">LCDC 89-0504</strain>
    </source>
</reference>
<dbReference type="EMBL" id="LNIZ01000002">
    <property type="protein sequence ID" value="KTF04478.1"/>
    <property type="molecule type" value="Genomic_DNA"/>
</dbReference>
<dbReference type="Pfam" id="PF02518">
    <property type="entry name" value="HATPase_c"/>
    <property type="match status" value="1"/>
</dbReference>
<keyword evidence="3" id="KW-0902">Two-component regulatory system</keyword>
<dbReference type="Gene3D" id="1.20.5.1930">
    <property type="match status" value="1"/>
</dbReference>
<dbReference type="Gene3D" id="3.30.565.10">
    <property type="entry name" value="Histidine kinase-like ATPase, C-terminal domain"/>
    <property type="match status" value="1"/>
</dbReference>
<evidence type="ECO:0000259" key="7">
    <source>
        <dbReference type="Pfam" id="PF07730"/>
    </source>
</evidence>
<dbReference type="SUPFAM" id="SSF55874">
    <property type="entry name" value="ATPase domain of HSP90 chaperone/DNA topoisomerase II/histidine kinase"/>
    <property type="match status" value="1"/>
</dbReference>
<dbReference type="GO" id="GO:0046983">
    <property type="term" value="F:protein dimerization activity"/>
    <property type="evidence" value="ECO:0007669"/>
    <property type="project" value="InterPro"/>
</dbReference>
<evidence type="ECO:0000256" key="4">
    <source>
        <dbReference type="SAM" id="MobiDB-lite"/>
    </source>
</evidence>
<feature type="region of interest" description="Disordered" evidence="4">
    <location>
        <begin position="1"/>
        <end position="46"/>
    </location>
</feature>
<dbReference type="EC" id="2.7.13.3" evidence="8"/>
<dbReference type="GO" id="GO:0016020">
    <property type="term" value="C:membrane"/>
    <property type="evidence" value="ECO:0007669"/>
    <property type="project" value="InterPro"/>
</dbReference>
<dbReference type="CDD" id="cd16917">
    <property type="entry name" value="HATPase_UhpB-NarQ-NarX-like"/>
    <property type="match status" value="1"/>
</dbReference>
<evidence type="ECO:0000313" key="8">
    <source>
        <dbReference type="EMBL" id="KTF04478.1"/>
    </source>
</evidence>